<accession>A0A4Q1D581</accession>
<protein>
    <submittedName>
        <fullName evidence="2">Uncharacterized protein</fullName>
    </submittedName>
</protein>
<sequence length="449" mass="52685">MHNLKSIYFFLAGEDRAFIRRCDKYAQGIFCYIRFYVLLIFSGCWVSATAFTYSLFQGNKWMCFPIGAVWALLVTNMYLLLLHTVSPALLPVKKKRLLDKARSYIDVAMFFRLVFMSLLAVIIAQPINVLLLSPYAQESLDKYKTEYRARMMLAADSALIAGECRCGNELVQSETQIVTTDNREAVAKRYAWLHHKISEDSMYMADVKLLLDSLTSWHGRFSDRWKHISDSTRLVLDAKLREEQESDSLFLIQLHELLASSDGGHPYLLHNIVVLQKLIAGKIKNDNRLQRLIDKSNFYMKTNQIILGENPCSWLITILVLALFLLPIYLKYSIRKKSLFYQEKEKIDRQLVSESYQQFKEQYRLAFIASIERYNTQSWKRLMPWLEKLKLVHPEAFVKKKQHLQELFKADVEKYEYWADHPYRTIRKYDAIKLAGEADLLTLIYPEEE</sequence>
<dbReference type="AlphaFoldDB" id="A0A4Q1D581"/>
<evidence type="ECO:0000313" key="2">
    <source>
        <dbReference type="EMBL" id="RXK83650.1"/>
    </source>
</evidence>
<gene>
    <name evidence="2" type="ORF">ESB13_16340</name>
</gene>
<feature type="transmembrane region" description="Helical" evidence="1">
    <location>
        <begin position="35"/>
        <end position="56"/>
    </location>
</feature>
<feature type="transmembrane region" description="Helical" evidence="1">
    <location>
        <begin position="313"/>
        <end position="330"/>
    </location>
</feature>
<keyword evidence="1" id="KW-1133">Transmembrane helix</keyword>
<proteinExistence type="predicted"/>
<dbReference type="EMBL" id="SDHZ01000002">
    <property type="protein sequence ID" value="RXK83650.1"/>
    <property type="molecule type" value="Genomic_DNA"/>
</dbReference>
<comment type="caution">
    <text evidence="2">The sequence shown here is derived from an EMBL/GenBank/DDBJ whole genome shotgun (WGS) entry which is preliminary data.</text>
</comment>
<feature type="transmembrane region" description="Helical" evidence="1">
    <location>
        <begin position="104"/>
        <end position="124"/>
    </location>
</feature>
<keyword evidence="1" id="KW-0812">Transmembrane</keyword>
<name>A0A4Q1D581_9BACT</name>
<reference evidence="2 3" key="1">
    <citation type="submission" date="2019-01" db="EMBL/GenBank/DDBJ databases">
        <title>Filimonas sp. strain TTM-71.</title>
        <authorList>
            <person name="Chen W.-M."/>
        </authorList>
    </citation>
    <scope>NUCLEOTIDE SEQUENCE [LARGE SCALE GENOMIC DNA]</scope>
    <source>
        <strain evidence="2 3">TTM-71</strain>
    </source>
</reference>
<dbReference type="Proteomes" id="UP000290545">
    <property type="component" value="Unassembled WGS sequence"/>
</dbReference>
<keyword evidence="3" id="KW-1185">Reference proteome</keyword>
<keyword evidence="1" id="KW-0472">Membrane</keyword>
<dbReference type="OrthoDB" id="639894at2"/>
<dbReference type="RefSeq" id="WP_129004702.1">
    <property type="nucleotide sequence ID" value="NZ_SDHZ01000002.1"/>
</dbReference>
<evidence type="ECO:0000256" key="1">
    <source>
        <dbReference type="SAM" id="Phobius"/>
    </source>
</evidence>
<evidence type="ECO:0000313" key="3">
    <source>
        <dbReference type="Proteomes" id="UP000290545"/>
    </source>
</evidence>
<feature type="transmembrane region" description="Helical" evidence="1">
    <location>
        <begin position="68"/>
        <end position="92"/>
    </location>
</feature>
<organism evidence="2 3">
    <name type="scientific">Filimonas effusa</name>
    <dbReference type="NCBI Taxonomy" id="2508721"/>
    <lineage>
        <taxon>Bacteria</taxon>
        <taxon>Pseudomonadati</taxon>
        <taxon>Bacteroidota</taxon>
        <taxon>Chitinophagia</taxon>
        <taxon>Chitinophagales</taxon>
        <taxon>Chitinophagaceae</taxon>
        <taxon>Filimonas</taxon>
    </lineage>
</organism>